<keyword evidence="3" id="KW-1185">Reference proteome</keyword>
<evidence type="ECO:0000313" key="2">
    <source>
        <dbReference type="EMBL" id="CAE7434082.1"/>
    </source>
</evidence>
<organism evidence="2 3">
    <name type="scientific">Symbiodinium necroappetens</name>
    <dbReference type="NCBI Taxonomy" id="1628268"/>
    <lineage>
        <taxon>Eukaryota</taxon>
        <taxon>Sar</taxon>
        <taxon>Alveolata</taxon>
        <taxon>Dinophyceae</taxon>
        <taxon>Suessiales</taxon>
        <taxon>Symbiodiniaceae</taxon>
        <taxon>Symbiodinium</taxon>
    </lineage>
</organism>
<dbReference type="AlphaFoldDB" id="A0A812RDM8"/>
<dbReference type="InterPro" id="IPR021109">
    <property type="entry name" value="Peptidase_aspartic_dom_sf"/>
</dbReference>
<feature type="domain" description="Peptidase A1" evidence="1">
    <location>
        <begin position="1"/>
        <end position="76"/>
    </location>
</feature>
<dbReference type="InterPro" id="IPR033121">
    <property type="entry name" value="PEPTIDASE_A1"/>
</dbReference>
<reference evidence="2" key="1">
    <citation type="submission" date="2021-02" db="EMBL/GenBank/DDBJ databases">
        <authorList>
            <person name="Dougan E. K."/>
            <person name="Rhodes N."/>
            <person name="Thang M."/>
            <person name="Chan C."/>
        </authorList>
    </citation>
    <scope>NUCLEOTIDE SEQUENCE</scope>
</reference>
<dbReference type="Gene3D" id="2.40.70.10">
    <property type="entry name" value="Acid Proteases"/>
    <property type="match status" value="1"/>
</dbReference>
<sequence>AVCSGPDIYFDVKAADSTPAFSLKLTAKEYRSQDCQAMITATDLPEAFADVLILGQPLLRKYYSIFDWETRSIGFGVAAEAAEAPSKVGISHALKDE</sequence>
<dbReference type="EMBL" id="CAJNJA010018906">
    <property type="protein sequence ID" value="CAE7434082.1"/>
    <property type="molecule type" value="Genomic_DNA"/>
</dbReference>
<dbReference type="SUPFAM" id="SSF50630">
    <property type="entry name" value="Acid proteases"/>
    <property type="match status" value="1"/>
</dbReference>
<evidence type="ECO:0000313" key="3">
    <source>
        <dbReference type="Proteomes" id="UP000601435"/>
    </source>
</evidence>
<feature type="non-terminal residue" evidence="2">
    <location>
        <position position="1"/>
    </location>
</feature>
<dbReference type="OrthoDB" id="408555at2759"/>
<comment type="caution">
    <text evidence="2">The sequence shown here is derived from an EMBL/GenBank/DDBJ whole genome shotgun (WGS) entry which is preliminary data.</text>
</comment>
<dbReference type="Pfam" id="PF00026">
    <property type="entry name" value="Asp"/>
    <property type="match status" value="1"/>
</dbReference>
<accession>A0A812RDM8</accession>
<evidence type="ECO:0000259" key="1">
    <source>
        <dbReference type="PROSITE" id="PS51767"/>
    </source>
</evidence>
<proteinExistence type="predicted"/>
<protein>
    <submittedName>
        <fullName evidence="2">PGA protein</fullName>
    </submittedName>
</protein>
<feature type="non-terminal residue" evidence="2">
    <location>
        <position position="97"/>
    </location>
</feature>
<name>A0A812RDM8_9DINO</name>
<dbReference type="PROSITE" id="PS51767">
    <property type="entry name" value="PEPTIDASE_A1"/>
    <property type="match status" value="1"/>
</dbReference>
<dbReference type="Proteomes" id="UP000601435">
    <property type="component" value="Unassembled WGS sequence"/>
</dbReference>
<gene>
    <name evidence="2" type="primary">PGA</name>
    <name evidence="2" type="ORF">SNEC2469_LOCUS11912</name>
</gene>